<reference evidence="4 5" key="1">
    <citation type="submission" date="2014-11" db="EMBL/GenBank/DDBJ databases">
        <title>Draft genome sequence of Kirrobacter mercurialis.</title>
        <authorList>
            <person name="Coil D.A."/>
            <person name="Eisen J.A."/>
        </authorList>
    </citation>
    <scope>NUCLEOTIDE SEQUENCE [LARGE SCALE GENOMIC DNA]</scope>
    <source>
        <strain evidence="4 5">Coronado</strain>
    </source>
</reference>
<gene>
    <name evidence="4" type="ORF">PK98_13600</name>
</gene>
<evidence type="ECO:0000259" key="3">
    <source>
        <dbReference type="Pfam" id="PF00080"/>
    </source>
</evidence>
<dbReference type="InterPro" id="IPR024134">
    <property type="entry name" value="SOD_Cu/Zn_/chaperone"/>
</dbReference>
<accession>A0A0B2BYI1</accession>
<dbReference type="GO" id="GO:0006801">
    <property type="term" value="P:superoxide metabolic process"/>
    <property type="evidence" value="ECO:0007669"/>
    <property type="project" value="InterPro"/>
</dbReference>
<dbReference type="PROSITE" id="PS51257">
    <property type="entry name" value="PROKAR_LIPOPROTEIN"/>
    <property type="match status" value="1"/>
</dbReference>
<comment type="similarity">
    <text evidence="1">Belongs to the Cu-Zn superoxide dismutase family.</text>
</comment>
<dbReference type="OrthoDB" id="5431326at2"/>
<dbReference type="PANTHER" id="PTHR10003">
    <property type="entry name" value="SUPEROXIDE DISMUTASE CU-ZN -RELATED"/>
    <property type="match status" value="1"/>
</dbReference>
<dbReference type="AlphaFoldDB" id="A0A0B2BYI1"/>
<protein>
    <recommendedName>
        <fullName evidence="3">Superoxide dismutase copper/zinc binding domain-containing protein</fullName>
    </recommendedName>
</protein>
<dbReference type="CDD" id="cd00305">
    <property type="entry name" value="Cu-Zn_Superoxide_Dismutase"/>
    <property type="match status" value="1"/>
</dbReference>
<organism evidence="4 5">
    <name type="scientific">Croceibacterium mercuriale</name>
    <dbReference type="NCBI Taxonomy" id="1572751"/>
    <lineage>
        <taxon>Bacteria</taxon>
        <taxon>Pseudomonadati</taxon>
        <taxon>Pseudomonadota</taxon>
        <taxon>Alphaproteobacteria</taxon>
        <taxon>Sphingomonadales</taxon>
        <taxon>Erythrobacteraceae</taxon>
        <taxon>Croceibacterium</taxon>
    </lineage>
</organism>
<dbReference type="Gene3D" id="2.60.40.200">
    <property type="entry name" value="Superoxide dismutase, copper/zinc binding domain"/>
    <property type="match status" value="1"/>
</dbReference>
<dbReference type="Proteomes" id="UP000030988">
    <property type="component" value="Unassembled WGS sequence"/>
</dbReference>
<comment type="caution">
    <text evidence="4">The sequence shown here is derived from an EMBL/GenBank/DDBJ whole genome shotgun (WGS) entry which is preliminary data.</text>
</comment>
<dbReference type="GO" id="GO:0005507">
    <property type="term" value="F:copper ion binding"/>
    <property type="evidence" value="ECO:0007669"/>
    <property type="project" value="InterPro"/>
</dbReference>
<evidence type="ECO:0000256" key="1">
    <source>
        <dbReference type="ARBA" id="ARBA00010457"/>
    </source>
</evidence>
<dbReference type="EMBL" id="JTDN01000002">
    <property type="protein sequence ID" value="KHL24900.1"/>
    <property type="molecule type" value="Genomic_DNA"/>
</dbReference>
<evidence type="ECO:0000313" key="5">
    <source>
        <dbReference type="Proteomes" id="UP000030988"/>
    </source>
</evidence>
<dbReference type="InterPro" id="IPR001424">
    <property type="entry name" value="SOD_Cu_Zn_dom"/>
</dbReference>
<evidence type="ECO:0000256" key="2">
    <source>
        <dbReference type="SAM" id="SignalP"/>
    </source>
</evidence>
<dbReference type="SUPFAM" id="SSF49329">
    <property type="entry name" value="Cu,Zn superoxide dismutase-like"/>
    <property type="match status" value="1"/>
</dbReference>
<keyword evidence="5" id="KW-1185">Reference proteome</keyword>
<name>A0A0B2BYI1_9SPHN</name>
<dbReference type="InterPro" id="IPR036423">
    <property type="entry name" value="SOD-like_Cu/Zn_dom_sf"/>
</dbReference>
<dbReference type="STRING" id="1572751.PK98_13600"/>
<feature type="chain" id="PRO_5002068859" description="Superoxide dismutase copper/zinc binding domain-containing protein" evidence="2">
    <location>
        <begin position="23"/>
        <end position="185"/>
    </location>
</feature>
<sequence length="185" mass="18290">MRTFLPLAAVAPLALMACSESAEQPAAPAMEESSAGAAGEQAVAALQTGDGQAAGTATATVTDDAITVVVAVQNMPAGEHGVHVHMVGRCDGPDFTTAGAHWNPTGQTHGLDSSGGQHAGDMPNLVVNAQGTGTLEYTLQGGATFAGLMDADGSAFVVHADADDQRTDPSGESGGRIACGVFSAG</sequence>
<dbReference type="RefSeq" id="WP_039097364.1">
    <property type="nucleotide sequence ID" value="NZ_JTDN01000002.1"/>
</dbReference>
<feature type="signal peptide" evidence="2">
    <location>
        <begin position="1"/>
        <end position="22"/>
    </location>
</feature>
<evidence type="ECO:0000313" key="4">
    <source>
        <dbReference type="EMBL" id="KHL24900.1"/>
    </source>
</evidence>
<feature type="domain" description="Superoxide dismutase copper/zinc binding" evidence="3">
    <location>
        <begin position="55"/>
        <end position="181"/>
    </location>
</feature>
<keyword evidence="2" id="KW-0732">Signal</keyword>
<proteinExistence type="inferred from homology"/>
<dbReference type="Pfam" id="PF00080">
    <property type="entry name" value="Sod_Cu"/>
    <property type="match status" value="1"/>
</dbReference>